<sequence length="796" mass="93233">MEFLKENFANWTSRSEIIDNFIQEKQLRHKFGIVFEWILFDKFIKVKEIGSGQFATAIWKEGPLCYYKNEEEWIRSSYTKVILKFLYGSENVTNEFKNKIKPYSLKRVNYRMSQNPVTKDYILVFSDGYFIHYCKKCGERYNNEEYKWCKSCHINYLKDSSTKWTSGNEIIDNFIQRRQLNITVNYDLTFEWIPFDEFIEIKEIGKCGFSIAIWKKGPLCYHGIRGLATVSYDCYGISQNQNTRDYILVVHSKYYKKYCKECDKEYAKLDHKYCESCLIKYLENNFINWTSGNKKIDDFIQKKQVKISSNSSKLFEWELFEWVPYNKFINIKELGDNCLTTAIWKEGPLFYNTYEKEWKRMPFEKVCLRYLYTSANLIRHNITKLYACEILRKFTGPLEYYIAQNQDPTLLDQFYYNNRNQIVPLDKLSRTVDPNDCYPPMDQFFATLLNVFISDEENQARILIDSEIRREWEAHANKQSHDKEDLGDPMHQSDASMNFDVLDTNSIGSLDDDLVITPPRNNTPKPVTPLTKSQKRSAKKKARKEKKKALQLQTPSGLDERVVPTFSAESPEYTPSKPSGSRTVTFNQSTLSPPSTPYQQQLKRDSKPQSTPIDNGKKLKQKETDNNLKNGNVIITGYIPQDQEQAQLLDLVVYDIPAKWDNYTLLANLGRWVKEVDGSRKLIGYFDTWDHVSTRINNPQFWNDVRISWCRYSTPNFKNIRRSARIGNADKSLRAPKGSNFSFSGFNTNNCKNDQNKTPKSGRSTKKIDHSRNAQSKKPDVKNLIAGLKALLEHYV</sequence>
<accession>A0A2Z6QTJ3</accession>
<proteinExistence type="predicted"/>
<name>A0A2Z6QTJ3_9GLOM</name>
<organism evidence="2 3">
    <name type="scientific">Rhizophagus clarus</name>
    <dbReference type="NCBI Taxonomy" id="94130"/>
    <lineage>
        <taxon>Eukaryota</taxon>
        <taxon>Fungi</taxon>
        <taxon>Fungi incertae sedis</taxon>
        <taxon>Mucoromycota</taxon>
        <taxon>Glomeromycotina</taxon>
        <taxon>Glomeromycetes</taxon>
        <taxon>Glomerales</taxon>
        <taxon>Glomeraceae</taxon>
        <taxon>Rhizophagus</taxon>
    </lineage>
</organism>
<evidence type="ECO:0000313" key="3">
    <source>
        <dbReference type="Proteomes" id="UP000247702"/>
    </source>
</evidence>
<feature type="compositionally biased region" description="Polar residues" evidence="1">
    <location>
        <begin position="576"/>
        <end position="601"/>
    </location>
</feature>
<gene>
    <name evidence="2" type="ORF">RclHR1_22190002</name>
</gene>
<evidence type="ECO:0000256" key="1">
    <source>
        <dbReference type="SAM" id="MobiDB-lite"/>
    </source>
</evidence>
<protein>
    <recommendedName>
        <fullName evidence="4">Protein kinase domain-containing protein</fullName>
    </recommendedName>
</protein>
<feature type="compositionally biased region" description="Basic and acidic residues" evidence="1">
    <location>
        <begin position="475"/>
        <end position="488"/>
    </location>
</feature>
<evidence type="ECO:0008006" key="4">
    <source>
        <dbReference type="Google" id="ProtNLM"/>
    </source>
</evidence>
<feature type="region of interest" description="Disordered" evidence="1">
    <location>
        <begin position="740"/>
        <end position="779"/>
    </location>
</feature>
<reference evidence="2 3" key="1">
    <citation type="submission" date="2017-11" db="EMBL/GenBank/DDBJ databases">
        <title>The genome of Rhizophagus clarus HR1 reveals common genetic basis of auxotrophy among arbuscular mycorrhizal fungi.</title>
        <authorList>
            <person name="Kobayashi Y."/>
        </authorList>
    </citation>
    <scope>NUCLEOTIDE SEQUENCE [LARGE SCALE GENOMIC DNA]</scope>
    <source>
        <strain evidence="2 3">HR1</strain>
    </source>
</reference>
<feature type="compositionally biased region" description="Basic and acidic residues" evidence="1">
    <location>
        <begin position="766"/>
        <end position="779"/>
    </location>
</feature>
<dbReference type="EMBL" id="BEXD01001357">
    <property type="protein sequence ID" value="GBB93703.1"/>
    <property type="molecule type" value="Genomic_DNA"/>
</dbReference>
<dbReference type="Proteomes" id="UP000247702">
    <property type="component" value="Unassembled WGS sequence"/>
</dbReference>
<feature type="compositionally biased region" description="Low complexity" evidence="1">
    <location>
        <begin position="740"/>
        <end position="750"/>
    </location>
</feature>
<feature type="region of interest" description="Disordered" evidence="1">
    <location>
        <begin position="510"/>
        <end position="625"/>
    </location>
</feature>
<feature type="compositionally biased region" description="Basic and acidic residues" evidence="1">
    <location>
        <begin position="615"/>
        <end position="625"/>
    </location>
</feature>
<dbReference type="AlphaFoldDB" id="A0A2Z6QTJ3"/>
<feature type="region of interest" description="Disordered" evidence="1">
    <location>
        <begin position="475"/>
        <end position="496"/>
    </location>
</feature>
<comment type="caution">
    <text evidence="2">The sequence shown here is derived from an EMBL/GenBank/DDBJ whole genome shotgun (WGS) entry which is preliminary data.</text>
</comment>
<feature type="compositionally biased region" description="Polar residues" evidence="1">
    <location>
        <begin position="751"/>
        <end position="762"/>
    </location>
</feature>
<evidence type="ECO:0000313" key="2">
    <source>
        <dbReference type="EMBL" id="GBB93703.1"/>
    </source>
</evidence>
<keyword evidence="3" id="KW-1185">Reference proteome</keyword>
<feature type="compositionally biased region" description="Basic residues" evidence="1">
    <location>
        <begin position="533"/>
        <end position="549"/>
    </location>
</feature>